<name>A0A7I3YUW4_PHYPA</name>
<evidence type="ECO:0000313" key="1">
    <source>
        <dbReference type="EnsemblPlants" id="PAC:32900406.CDS.1"/>
    </source>
</evidence>
<protein>
    <submittedName>
        <fullName evidence="1">Uncharacterized protein</fullName>
    </submittedName>
</protein>
<accession>A0A7I3YUW4</accession>
<reference evidence="1 2" key="1">
    <citation type="journal article" date="2008" name="Science">
        <title>The Physcomitrella genome reveals evolutionary insights into the conquest of land by plants.</title>
        <authorList>
            <person name="Rensing S."/>
            <person name="Lang D."/>
            <person name="Zimmer A."/>
            <person name="Terry A."/>
            <person name="Salamov A."/>
            <person name="Shapiro H."/>
            <person name="Nishiyama T."/>
            <person name="Perroud P.-F."/>
            <person name="Lindquist E."/>
            <person name="Kamisugi Y."/>
            <person name="Tanahashi T."/>
            <person name="Sakakibara K."/>
            <person name="Fujita T."/>
            <person name="Oishi K."/>
            <person name="Shin-I T."/>
            <person name="Kuroki Y."/>
            <person name="Toyoda A."/>
            <person name="Suzuki Y."/>
            <person name="Hashimoto A."/>
            <person name="Yamaguchi K."/>
            <person name="Sugano A."/>
            <person name="Kohara Y."/>
            <person name="Fujiyama A."/>
            <person name="Anterola A."/>
            <person name="Aoki S."/>
            <person name="Ashton N."/>
            <person name="Barbazuk W.B."/>
            <person name="Barker E."/>
            <person name="Bennetzen J."/>
            <person name="Bezanilla M."/>
            <person name="Blankenship R."/>
            <person name="Cho S.H."/>
            <person name="Dutcher S."/>
            <person name="Estelle M."/>
            <person name="Fawcett J.A."/>
            <person name="Gundlach H."/>
            <person name="Hanada K."/>
            <person name="Heyl A."/>
            <person name="Hicks K.A."/>
            <person name="Hugh J."/>
            <person name="Lohr M."/>
            <person name="Mayer K."/>
            <person name="Melkozernov A."/>
            <person name="Murata T."/>
            <person name="Nelson D."/>
            <person name="Pils B."/>
            <person name="Prigge M."/>
            <person name="Reiss B."/>
            <person name="Renner T."/>
            <person name="Rombauts S."/>
            <person name="Rushton P."/>
            <person name="Sanderfoot A."/>
            <person name="Schween G."/>
            <person name="Shiu S.-H."/>
            <person name="Stueber K."/>
            <person name="Theodoulou F.L."/>
            <person name="Tu H."/>
            <person name="Van de Peer Y."/>
            <person name="Verrier P.J."/>
            <person name="Waters E."/>
            <person name="Wood A."/>
            <person name="Yang L."/>
            <person name="Cove D."/>
            <person name="Cuming A."/>
            <person name="Hasebe M."/>
            <person name="Lucas S."/>
            <person name="Mishler D.B."/>
            <person name="Reski R."/>
            <person name="Grigoriev I."/>
            <person name="Quatrano R.S."/>
            <person name="Boore J.L."/>
        </authorList>
    </citation>
    <scope>NUCLEOTIDE SEQUENCE [LARGE SCALE GENOMIC DNA]</scope>
    <source>
        <strain evidence="1 2">cv. Gransden 2004</strain>
    </source>
</reference>
<dbReference type="Proteomes" id="UP000006727">
    <property type="component" value="Chromosome 10"/>
</dbReference>
<sequence length="73" mass="8538">MKWESTSNLTDVLGITREDGESSWPFVFSCRFIHREDHARRIVPCRALGSDHFFGASCTLFRAFADARIENWW</sequence>
<dbReference type="EMBL" id="ABEU02000010">
    <property type="status" value="NOT_ANNOTATED_CDS"/>
    <property type="molecule type" value="Genomic_DNA"/>
</dbReference>
<evidence type="ECO:0000313" key="2">
    <source>
        <dbReference type="Proteomes" id="UP000006727"/>
    </source>
</evidence>
<organism evidence="1 2">
    <name type="scientific">Physcomitrium patens</name>
    <name type="common">Spreading-leaved earth moss</name>
    <name type="synonym">Physcomitrella patens</name>
    <dbReference type="NCBI Taxonomy" id="3218"/>
    <lineage>
        <taxon>Eukaryota</taxon>
        <taxon>Viridiplantae</taxon>
        <taxon>Streptophyta</taxon>
        <taxon>Embryophyta</taxon>
        <taxon>Bryophyta</taxon>
        <taxon>Bryophytina</taxon>
        <taxon>Bryopsida</taxon>
        <taxon>Funariidae</taxon>
        <taxon>Funariales</taxon>
        <taxon>Funariaceae</taxon>
        <taxon>Physcomitrium</taxon>
    </lineage>
</organism>
<proteinExistence type="predicted"/>
<dbReference type="AlphaFoldDB" id="A0A7I3YUW4"/>
<reference evidence="1 2" key="2">
    <citation type="journal article" date="2018" name="Plant J.">
        <title>The Physcomitrella patens chromosome-scale assembly reveals moss genome structure and evolution.</title>
        <authorList>
            <person name="Lang D."/>
            <person name="Ullrich K.K."/>
            <person name="Murat F."/>
            <person name="Fuchs J."/>
            <person name="Jenkins J."/>
            <person name="Haas F.B."/>
            <person name="Piednoel M."/>
            <person name="Gundlach H."/>
            <person name="Van Bel M."/>
            <person name="Meyberg R."/>
            <person name="Vives C."/>
            <person name="Morata J."/>
            <person name="Symeonidi A."/>
            <person name="Hiss M."/>
            <person name="Muchero W."/>
            <person name="Kamisugi Y."/>
            <person name="Saleh O."/>
            <person name="Blanc G."/>
            <person name="Decker E.L."/>
            <person name="van Gessel N."/>
            <person name="Grimwood J."/>
            <person name="Hayes R.D."/>
            <person name="Graham S.W."/>
            <person name="Gunter L.E."/>
            <person name="McDaniel S.F."/>
            <person name="Hoernstein S.N.W."/>
            <person name="Larsson A."/>
            <person name="Li F.W."/>
            <person name="Perroud P.F."/>
            <person name="Phillips J."/>
            <person name="Ranjan P."/>
            <person name="Rokshar D.S."/>
            <person name="Rothfels C.J."/>
            <person name="Schneider L."/>
            <person name="Shu S."/>
            <person name="Stevenson D.W."/>
            <person name="Thummler F."/>
            <person name="Tillich M."/>
            <person name="Villarreal Aguilar J.C."/>
            <person name="Widiez T."/>
            <person name="Wong G.K."/>
            <person name="Wymore A."/>
            <person name="Zhang Y."/>
            <person name="Zimmer A.D."/>
            <person name="Quatrano R.S."/>
            <person name="Mayer K.F.X."/>
            <person name="Goodstein D."/>
            <person name="Casacuberta J.M."/>
            <person name="Vandepoele K."/>
            <person name="Reski R."/>
            <person name="Cuming A.C."/>
            <person name="Tuskan G.A."/>
            <person name="Maumus F."/>
            <person name="Salse J."/>
            <person name="Schmutz J."/>
            <person name="Rensing S.A."/>
        </authorList>
    </citation>
    <scope>NUCLEOTIDE SEQUENCE [LARGE SCALE GENOMIC DNA]</scope>
    <source>
        <strain evidence="1 2">cv. Gransden 2004</strain>
    </source>
</reference>
<reference evidence="1" key="3">
    <citation type="submission" date="2020-12" db="UniProtKB">
        <authorList>
            <consortium name="EnsemblPlants"/>
        </authorList>
    </citation>
    <scope>IDENTIFICATION</scope>
</reference>
<dbReference type="Gramene" id="Pp3c10_9310V3.2">
    <property type="protein sequence ID" value="PAC:32900406.CDS.1"/>
    <property type="gene ID" value="Pp3c10_9310"/>
</dbReference>
<keyword evidence="2" id="KW-1185">Reference proteome</keyword>
<dbReference type="EnsemblPlants" id="Pp3c10_9310V3.2">
    <property type="protein sequence ID" value="PAC:32900406.CDS.1"/>
    <property type="gene ID" value="Pp3c10_9310"/>
</dbReference>